<dbReference type="InterPro" id="IPR000312">
    <property type="entry name" value="Glycosyl_Trfase_fam3"/>
</dbReference>
<dbReference type="EMBL" id="JAIXNE010000002">
    <property type="protein sequence ID" value="MCA6074534.1"/>
    <property type="molecule type" value="Genomic_DNA"/>
</dbReference>
<dbReference type="PANTHER" id="PTHR10515:SF0">
    <property type="entry name" value="THYMIDINE PHOSPHORYLASE"/>
    <property type="match status" value="1"/>
</dbReference>
<dbReference type="InterPro" id="IPR028579">
    <property type="entry name" value="Thym_Pase_Put"/>
</dbReference>
<dbReference type="SUPFAM" id="SSF52418">
    <property type="entry name" value="Nucleoside phosphorylase/phosphoribosyltransferase catalytic domain"/>
    <property type="match status" value="1"/>
</dbReference>
<accession>A0A9X1HPR7</accession>
<reference evidence="7" key="1">
    <citation type="submission" date="2021-09" db="EMBL/GenBank/DDBJ databases">
        <title>Fulvivirga sp. isolated from coastal sediment.</title>
        <authorList>
            <person name="Yu H."/>
        </authorList>
    </citation>
    <scope>NUCLEOTIDE SEQUENCE</scope>
    <source>
        <strain evidence="7">1062</strain>
    </source>
</reference>
<dbReference type="InterPro" id="IPR013466">
    <property type="entry name" value="Thymidine/AMP_Pase"/>
</dbReference>
<dbReference type="Pfam" id="PF07831">
    <property type="entry name" value="PYNP_C"/>
    <property type="match status" value="1"/>
</dbReference>
<dbReference type="AlphaFoldDB" id="A0A9X1HPR7"/>
<dbReference type="GO" id="GO:0006206">
    <property type="term" value="P:pyrimidine nucleobase metabolic process"/>
    <property type="evidence" value="ECO:0007669"/>
    <property type="project" value="InterPro"/>
</dbReference>
<dbReference type="Gene3D" id="3.40.1030.10">
    <property type="entry name" value="Nucleoside phosphorylase/phosphoribosyltransferase catalytic domain"/>
    <property type="match status" value="1"/>
</dbReference>
<dbReference type="InterPro" id="IPR036320">
    <property type="entry name" value="Glycosyl_Trfase_fam3_N_dom_sf"/>
</dbReference>
<evidence type="ECO:0000256" key="1">
    <source>
        <dbReference type="ARBA" id="ARBA00011892"/>
    </source>
</evidence>
<sequence>MSEIINKTDRRPLYKELGIETLQEHMIFIRKDSEVCVSEGFEALTRVRVKSDKGSLVASIQMVTSESLLKIGEAGLSNGAAQMLKVKEGDLLEISHLSDIKSLRHVRSKIYGKTLDFGAMTEIIQDIVKGRYAAVHLSAFITACAGDSLSTDEIIALTRAMVDAGDRLKWKKSVIADKHCVGGLPGNRTTPIVVAIVAAAGITIPKTSSRAITSPAGTADTMRVMTQVGLDLEEIQRIVYLHNGCIVSGENHLSPADDTLIRVERSLDIDSEGQMIASVLSKKTAAGSTHLIIDIPVGSTAKVRSESDAERLKYYFKVVGKELGFVLKVLITDGSQPIGRGIGPALEAHDVLAVLRNDPQAPGALKEKSIQLAGELLELVDQELKGKGTDAARRILESGEALDKFMAICMAQGGFTEPGIAKYTRNIYAEKSGTITEIDNRKLARIAKLAGAPSDPEAGVWFDAPLGRKVHKGDLLFVIHSQSTGELDYALNFLKTEDHVITIA</sequence>
<dbReference type="PANTHER" id="PTHR10515">
    <property type="entry name" value="THYMIDINE PHOSPHORYLASE"/>
    <property type="match status" value="1"/>
</dbReference>
<protein>
    <recommendedName>
        <fullName evidence="1">thymidine phosphorylase</fullName>
        <ecNumber evidence="1">2.4.2.4</ecNumber>
    </recommendedName>
</protein>
<gene>
    <name evidence="6" type="ORF">LDX50_06620</name>
    <name evidence="7" type="ORF">LDX50_12590</name>
    <name evidence="8" type="ORF">LDX50_18310</name>
</gene>
<dbReference type="RefSeq" id="WP_225697649.1">
    <property type="nucleotide sequence ID" value="NZ_JAIXNE010000002.1"/>
</dbReference>
<proteinExistence type="inferred from homology"/>
<dbReference type="Pfam" id="PF02885">
    <property type="entry name" value="Glycos_trans_3N"/>
    <property type="match status" value="1"/>
</dbReference>
<dbReference type="Gene3D" id="3.90.1170.30">
    <property type="entry name" value="Pyrimidine nucleoside phosphorylase-like, C-terminal domain"/>
    <property type="match status" value="1"/>
</dbReference>
<dbReference type="InterPro" id="IPR013102">
    <property type="entry name" value="PYNP_C"/>
</dbReference>
<evidence type="ECO:0000313" key="7">
    <source>
        <dbReference type="EMBL" id="MCA6075711.1"/>
    </source>
</evidence>
<dbReference type="InterPro" id="IPR017459">
    <property type="entry name" value="Glycosyl_Trfase_fam3_N_dom"/>
</dbReference>
<dbReference type="InterPro" id="IPR036566">
    <property type="entry name" value="PYNP-like_C_sf"/>
</dbReference>
<dbReference type="EMBL" id="JAIXNE010000004">
    <property type="protein sequence ID" value="MCA6076839.1"/>
    <property type="molecule type" value="Genomic_DNA"/>
</dbReference>
<dbReference type="GO" id="GO:0004645">
    <property type="term" value="F:1,4-alpha-oligoglucan phosphorylase activity"/>
    <property type="evidence" value="ECO:0007669"/>
    <property type="project" value="InterPro"/>
</dbReference>
<organism evidence="7 9">
    <name type="scientific">Fulvivirga sedimenti</name>
    <dbReference type="NCBI Taxonomy" id="2879465"/>
    <lineage>
        <taxon>Bacteria</taxon>
        <taxon>Pseudomonadati</taxon>
        <taxon>Bacteroidota</taxon>
        <taxon>Cytophagia</taxon>
        <taxon>Cytophagales</taxon>
        <taxon>Fulvivirgaceae</taxon>
        <taxon>Fulvivirga</taxon>
    </lineage>
</organism>
<dbReference type="HAMAP" id="MF_00703">
    <property type="entry name" value="Thymid_phosp_2"/>
    <property type="match status" value="1"/>
</dbReference>
<name>A0A9X1HPR7_9BACT</name>
<comment type="caution">
    <text evidence="7">The sequence shown here is derived from an EMBL/GenBank/DDBJ whole genome shotgun (WGS) entry which is preliminary data.</text>
</comment>
<evidence type="ECO:0000256" key="3">
    <source>
        <dbReference type="ARBA" id="ARBA00022679"/>
    </source>
</evidence>
<dbReference type="NCBIfam" id="TIGR02645">
    <property type="entry name" value="ARCH_P_rylase"/>
    <property type="match status" value="1"/>
</dbReference>
<dbReference type="InterPro" id="IPR035902">
    <property type="entry name" value="Nuc_phospho_transferase"/>
</dbReference>
<dbReference type="GO" id="GO:0005829">
    <property type="term" value="C:cytosol"/>
    <property type="evidence" value="ECO:0007669"/>
    <property type="project" value="TreeGrafter"/>
</dbReference>
<comment type="catalytic activity">
    <reaction evidence="4">
        <text>thymidine + phosphate = 2-deoxy-alpha-D-ribose 1-phosphate + thymine</text>
        <dbReference type="Rhea" id="RHEA:16037"/>
        <dbReference type="ChEBI" id="CHEBI:17748"/>
        <dbReference type="ChEBI" id="CHEBI:17821"/>
        <dbReference type="ChEBI" id="CHEBI:43474"/>
        <dbReference type="ChEBI" id="CHEBI:57259"/>
        <dbReference type="EC" id="2.4.2.4"/>
    </reaction>
</comment>
<dbReference type="InterPro" id="IPR000053">
    <property type="entry name" value="Thymidine/pyrmidine_PPase"/>
</dbReference>
<dbReference type="Gene3D" id="2.40.40.20">
    <property type="match status" value="1"/>
</dbReference>
<feature type="domain" description="Pyrimidine nucleoside phosphorylase C-terminal" evidence="5">
    <location>
        <begin position="434"/>
        <end position="501"/>
    </location>
</feature>
<dbReference type="Proteomes" id="UP001139409">
    <property type="component" value="Unassembled WGS sequence"/>
</dbReference>
<dbReference type="SMART" id="SM00941">
    <property type="entry name" value="PYNP_C"/>
    <property type="match status" value="1"/>
</dbReference>
<dbReference type="GO" id="GO:0009032">
    <property type="term" value="F:thymidine phosphorylase activity"/>
    <property type="evidence" value="ECO:0007669"/>
    <property type="project" value="UniProtKB-EC"/>
</dbReference>
<evidence type="ECO:0000256" key="4">
    <source>
        <dbReference type="ARBA" id="ARBA00048550"/>
    </source>
</evidence>
<dbReference type="SUPFAM" id="SSF47648">
    <property type="entry name" value="Nucleoside phosphorylase/phosphoribosyltransferase N-terminal domain"/>
    <property type="match status" value="1"/>
</dbReference>
<dbReference type="GO" id="GO:0006213">
    <property type="term" value="P:pyrimidine nucleoside metabolic process"/>
    <property type="evidence" value="ECO:0007669"/>
    <property type="project" value="InterPro"/>
</dbReference>
<evidence type="ECO:0000313" key="6">
    <source>
        <dbReference type="EMBL" id="MCA6074534.1"/>
    </source>
</evidence>
<keyword evidence="2" id="KW-0328">Glycosyltransferase</keyword>
<dbReference type="EMBL" id="JAIXNE010000003">
    <property type="protein sequence ID" value="MCA6075711.1"/>
    <property type="molecule type" value="Genomic_DNA"/>
</dbReference>
<evidence type="ECO:0000313" key="9">
    <source>
        <dbReference type="Proteomes" id="UP001139409"/>
    </source>
</evidence>
<dbReference type="Pfam" id="PF00591">
    <property type="entry name" value="Glycos_transf_3"/>
    <property type="match status" value="1"/>
</dbReference>
<dbReference type="NCBIfam" id="NF003338">
    <property type="entry name" value="PRK04350.1"/>
    <property type="match status" value="1"/>
</dbReference>
<dbReference type="SUPFAM" id="SSF54680">
    <property type="entry name" value="Pyrimidine nucleoside phosphorylase C-terminal domain"/>
    <property type="match status" value="1"/>
</dbReference>
<evidence type="ECO:0000313" key="8">
    <source>
        <dbReference type="EMBL" id="MCA6076839.1"/>
    </source>
</evidence>
<evidence type="ECO:0000256" key="2">
    <source>
        <dbReference type="ARBA" id="ARBA00022676"/>
    </source>
</evidence>
<keyword evidence="3" id="KW-0808">Transferase</keyword>
<dbReference type="EC" id="2.4.2.4" evidence="1"/>
<evidence type="ECO:0000259" key="5">
    <source>
        <dbReference type="SMART" id="SM00941"/>
    </source>
</evidence>
<keyword evidence="9" id="KW-1185">Reference proteome</keyword>
<dbReference type="Gene3D" id="1.20.970.10">
    <property type="entry name" value="Transferase, Pyrimidine Nucleoside Phosphorylase, Chain C"/>
    <property type="match status" value="1"/>
</dbReference>